<dbReference type="EMBL" id="JAQQWK010000004">
    <property type="protein sequence ID" value="KAK8043402.1"/>
    <property type="molecule type" value="Genomic_DNA"/>
</dbReference>
<comment type="caution">
    <text evidence="1">The sequence shown here is derived from an EMBL/GenBank/DDBJ whole genome shotgun (WGS) entry which is preliminary data.</text>
</comment>
<dbReference type="Proteomes" id="UP001444661">
    <property type="component" value="Unassembled WGS sequence"/>
</dbReference>
<gene>
    <name evidence="1" type="ORF">PG993_005832</name>
</gene>
<organism evidence="1 2">
    <name type="scientific">Apiospora rasikravindrae</name>
    <dbReference type="NCBI Taxonomy" id="990691"/>
    <lineage>
        <taxon>Eukaryota</taxon>
        <taxon>Fungi</taxon>
        <taxon>Dikarya</taxon>
        <taxon>Ascomycota</taxon>
        <taxon>Pezizomycotina</taxon>
        <taxon>Sordariomycetes</taxon>
        <taxon>Xylariomycetidae</taxon>
        <taxon>Amphisphaeriales</taxon>
        <taxon>Apiosporaceae</taxon>
        <taxon>Apiospora</taxon>
    </lineage>
</organism>
<protein>
    <recommendedName>
        <fullName evidence="3">Knr4/Smi1-like domain-containing protein</fullName>
    </recommendedName>
</protein>
<proteinExistence type="predicted"/>
<keyword evidence="2" id="KW-1185">Reference proteome</keyword>
<evidence type="ECO:0008006" key="3">
    <source>
        <dbReference type="Google" id="ProtNLM"/>
    </source>
</evidence>
<name>A0ABR1TAI8_9PEZI</name>
<evidence type="ECO:0000313" key="1">
    <source>
        <dbReference type="EMBL" id="KAK8043402.1"/>
    </source>
</evidence>
<evidence type="ECO:0000313" key="2">
    <source>
        <dbReference type="Proteomes" id="UP001444661"/>
    </source>
</evidence>
<reference evidence="1 2" key="1">
    <citation type="submission" date="2023-01" db="EMBL/GenBank/DDBJ databases">
        <title>Analysis of 21 Apiospora genomes using comparative genomics revels a genus with tremendous synthesis potential of carbohydrate active enzymes and secondary metabolites.</title>
        <authorList>
            <person name="Sorensen T."/>
        </authorList>
    </citation>
    <scope>NUCLEOTIDE SEQUENCE [LARGE SCALE GENOMIC DNA]</scope>
    <source>
        <strain evidence="1 2">CBS 33761</strain>
    </source>
</reference>
<accession>A0ABR1TAI8</accession>
<sequence>MSGYNRDRATAAVRSFYVFLATLPRLSAEDIVNPPEEGWLDLTDDYLAPLGKSPAVRDLLRHLPYIRSNGEGNSQVAPMTDAVDYGDSATRWTFNRGLIDGNLAPCGAGQVPPHVAVLTSGARYGSWLLLDTAAGKTGTVTDFIQQERPERSEPAQDSPDAWRAYHTRPVEEFFEEWKEKYRTLEWAAVVENVDDGVVFRQDASTDEVRQIYRDHGWPGAFNREDCQEAIRAWERRQR</sequence>